<sequence>MKQYEKDRLLSREDVEEIFGISKRYLEIAAQRKDGPCMIKIGRSVRYRVGDIRQWIEQCAVAATAGQGAGS</sequence>
<dbReference type="AlphaFoldDB" id="A0A3T0N4I3"/>
<accession>A0A3T0N4I3</accession>
<evidence type="ECO:0000313" key="2">
    <source>
        <dbReference type="EMBL" id="AZV78928.1"/>
    </source>
</evidence>
<dbReference type="SUPFAM" id="SSF46955">
    <property type="entry name" value="Putative DNA-binding domain"/>
    <property type="match status" value="1"/>
</dbReference>
<protein>
    <submittedName>
        <fullName evidence="2">DNA-binding protein</fullName>
    </submittedName>
</protein>
<keyword evidence="3" id="KW-1185">Reference proteome</keyword>
<dbReference type="EMBL" id="CP033219">
    <property type="protein sequence ID" value="AZV78928.1"/>
    <property type="molecule type" value="Genomic_DNA"/>
</dbReference>
<organism evidence="2 3">
    <name type="scientific">Parasedimentitalea marina</name>
    <dbReference type="NCBI Taxonomy" id="2483033"/>
    <lineage>
        <taxon>Bacteria</taxon>
        <taxon>Pseudomonadati</taxon>
        <taxon>Pseudomonadota</taxon>
        <taxon>Alphaproteobacteria</taxon>
        <taxon>Rhodobacterales</taxon>
        <taxon>Paracoccaceae</taxon>
        <taxon>Parasedimentitalea</taxon>
    </lineage>
</organism>
<feature type="domain" description="Helix-turn-helix" evidence="1">
    <location>
        <begin position="9"/>
        <end position="59"/>
    </location>
</feature>
<dbReference type="GO" id="GO:0003677">
    <property type="term" value="F:DNA binding"/>
    <property type="evidence" value="ECO:0007669"/>
    <property type="project" value="UniProtKB-KW"/>
</dbReference>
<dbReference type="OrthoDB" id="9806994at2"/>
<dbReference type="KEGG" id="sedi:EBB79_14310"/>
<proteinExistence type="predicted"/>
<keyword evidence="2" id="KW-0238">DNA-binding</keyword>
<dbReference type="Proteomes" id="UP000283063">
    <property type="component" value="Chromosome"/>
</dbReference>
<evidence type="ECO:0000259" key="1">
    <source>
        <dbReference type="Pfam" id="PF12728"/>
    </source>
</evidence>
<dbReference type="InterPro" id="IPR009061">
    <property type="entry name" value="DNA-bd_dom_put_sf"/>
</dbReference>
<reference evidence="2 3" key="1">
    <citation type="submission" date="2018-10" db="EMBL/GenBank/DDBJ databases">
        <title>Parasedimentitalea marina sp. nov., a psychrophilic bacterium isolated from deep seawater of the New Britain Trench.</title>
        <authorList>
            <person name="Cao J."/>
        </authorList>
    </citation>
    <scope>NUCLEOTIDE SEQUENCE [LARGE SCALE GENOMIC DNA]</scope>
    <source>
        <strain evidence="2 3">W43</strain>
    </source>
</reference>
<evidence type="ECO:0000313" key="3">
    <source>
        <dbReference type="Proteomes" id="UP000283063"/>
    </source>
</evidence>
<gene>
    <name evidence="2" type="ORF">EBB79_14310</name>
</gene>
<name>A0A3T0N4I3_9RHOB</name>
<dbReference type="InterPro" id="IPR041657">
    <property type="entry name" value="HTH_17"/>
</dbReference>
<dbReference type="Pfam" id="PF12728">
    <property type="entry name" value="HTH_17"/>
    <property type="match status" value="1"/>
</dbReference>